<dbReference type="Proteomes" id="UP001163603">
    <property type="component" value="Chromosome 12"/>
</dbReference>
<protein>
    <submittedName>
        <fullName evidence="1">Uncharacterized protein</fullName>
    </submittedName>
</protein>
<organism evidence="1 2">
    <name type="scientific">Pistacia integerrima</name>
    <dbReference type="NCBI Taxonomy" id="434235"/>
    <lineage>
        <taxon>Eukaryota</taxon>
        <taxon>Viridiplantae</taxon>
        <taxon>Streptophyta</taxon>
        <taxon>Embryophyta</taxon>
        <taxon>Tracheophyta</taxon>
        <taxon>Spermatophyta</taxon>
        <taxon>Magnoliopsida</taxon>
        <taxon>eudicotyledons</taxon>
        <taxon>Gunneridae</taxon>
        <taxon>Pentapetalae</taxon>
        <taxon>rosids</taxon>
        <taxon>malvids</taxon>
        <taxon>Sapindales</taxon>
        <taxon>Anacardiaceae</taxon>
        <taxon>Pistacia</taxon>
    </lineage>
</organism>
<evidence type="ECO:0000313" key="2">
    <source>
        <dbReference type="Proteomes" id="UP001163603"/>
    </source>
</evidence>
<evidence type="ECO:0000313" key="1">
    <source>
        <dbReference type="EMBL" id="KAJ0016422.1"/>
    </source>
</evidence>
<accession>A0ACC0XED8</accession>
<reference evidence="2" key="1">
    <citation type="journal article" date="2023" name="G3 (Bethesda)">
        <title>Genome assembly and association tests identify interacting loci associated with vigor, precocity, and sex in interspecific pistachio rootstocks.</title>
        <authorList>
            <person name="Palmer W."/>
            <person name="Jacygrad E."/>
            <person name="Sagayaradj S."/>
            <person name="Cavanaugh K."/>
            <person name="Han R."/>
            <person name="Bertier L."/>
            <person name="Beede B."/>
            <person name="Kafkas S."/>
            <person name="Golino D."/>
            <person name="Preece J."/>
            <person name="Michelmore R."/>
        </authorList>
    </citation>
    <scope>NUCLEOTIDE SEQUENCE [LARGE SCALE GENOMIC DNA]</scope>
</reference>
<proteinExistence type="predicted"/>
<comment type="caution">
    <text evidence="1">The sequence shown here is derived from an EMBL/GenBank/DDBJ whole genome shotgun (WGS) entry which is preliminary data.</text>
</comment>
<gene>
    <name evidence="1" type="ORF">Pint_10277</name>
</gene>
<sequence>MRLLTSPISGFLINDHACMITIQFFYFQEKTVSLRKSLVIYDSQFSPTNHAQITVY</sequence>
<keyword evidence="2" id="KW-1185">Reference proteome</keyword>
<name>A0ACC0XED8_9ROSI</name>
<dbReference type="EMBL" id="CM047747">
    <property type="protein sequence ID" value="KAJ0016422.1"/>
    <property type="molecule type" value="Genomic_DNA"/>
</dbReference>